<dbReference type="SUPFAM" id="SSF53067">
    <property type="entry name" value="Actin-like ATPase domain"/>
    <property type="match status" value="2"/>
</dbReference>
<comment type="similarity">
    <text evidence="3 11">Belongs to the hexokinase family.</text>
</comment>
<feature type="domain" description="Hexokinase C-terminal" evidence="13">
    <location>
        <begin position="230"/>
        <end position="470"/>
    </location>
</feature>
<dbReference type="InterPro" id="IPR022672">
    <property type="entry name" value="Hexokinase_N"/>
</dbReference>
<comment type="pathway">
    <text evidence="2">Carbohydrate metabolism; hexose metabolism.</text>
</comment>
<dbReference type="Proteomes" id="UP001143981">
    <property type="component" value="Unassembled WGS sequence"/>
</dbReference>
<evidence type="ECO:0000313" key="14">
    <source>
        <dbReference type="EMBL" id="KAJ1731869.1"/>
    </source>
</evidence>
<keyword evidence="5 11" id="KW-0547">Nucleotide-binding</keyword>
<reference evidence="14" key="1">
    <citation type="submission" date="2022-07" db="EMBL/GenBank/DDBJ databases">
        <title>Phylogenomic reconstructions and comparative analyses of Kickxellomycotina fungi.</title>
        <authorList>
            <person name="Reynolds N.K."/>
            <person name="Stajich J.E."/>
            <person name="Barry K."/>
            <person name="Grigoriev I.V."/>
            <person name="Crous P."/>
            <person name="Smith M.E."/>
        </authorList>
    </citation>
    <scope>NUCLEOTIDE SEQUENCE</scope>
    <source>
        <strain evidence="14">BCRC 34381</strain>
    </source>
</reference>
<evidence type="ECO:0000256" key="1">
    <source>
        <dbReference type="ARBA" id="ARBA00004888"/>
    </source>
</evidence>
<dbReference type="GO" id="GO:0005536">
    <property type="term" value="F:D-glucose binding"/>
    <property type="evidence" value="ECO:0007669"/>
    <property type="project" value="InterPro"/>
</dbReference>
<keyword evidence="6 11" id="KW-0418">Kinase</keyword>
<gene>
    <name evidence="14" type="ORF">LPJ61_002323</name>
</gene>
<accession>A0A9W8CWJ3</accession>
<dbReference type="GO" id="GO:0006006">
    <property type="term" value="P:glucose metabolic process"/>
    <property type="evidence" value="ECO:0007669"/>
    <property type="project" value="TreeGrafter"/>
</dbReference>
<feature type="domain" description="Hexokinase N-terminal" evidence="12">
    <location>
        <begin position="25"/>
        <end position="222"/>
    </location>
</feature>
<dbReference type="InterPro" id="IPR001312">
    <property type="entry name" value="Hexokinase"/>
</dbReference>
<dbReference type="GO" id="GO:0006096">
    <property type="term" value="P:glycolytic process"/>
    <property type="evidence" value="ECO:0007669"/>
    <property type="project" value="UniProtKB-KW"/>
</dbReference>
<dbReference type="GO" id="GO:0004340">
    <property type="term" value="F:glucokinase activity"/>
    <property type="evidence" value="ECO:0007669"/>
    <property type="project" value="TreeGrafter"/>
</dbReference>
<dbReference type="PANTHER" id="PTHR19443:SF16">
    <property type="entry name" value="HEXOKINASE TYPE 1-RELATED"/>
    <property type="match status" value="1"/>
</dbReference>
<dbReference type="AlphaFoldDB" id="A0A9W8CWJ3"/>
<dbReference type="EC" id="2.7.1.-" evidence="11"/>
<dbReference type="PROSITE" id="PS51748">
    <property type="entry name" value="HEXOKINASE_2"/>
    <property type="match status" value="1"/>
</dbReference>
<dbReference type="Gene3D" id="3.40.367.20">
    <property type="match status" value="1"/>
</dbReference>
<dbReference type="Pfam" id="PF03727">
    <property type="entry name" value="Hexokinase_2"/>
    <property type="match status" value="1"/>
</dbReference>
<evidence type="ECO:0000256" key="10">
    <source>
        <dbReference type="ARBA" id="ARBA00047905"/>
    </source>
</evidence>
<keyword evidence="4 11" id="KW-0808">Transferase</keyword>
<evidence type="ECO:0000259" key="13">
    <source>
        <dbReference type="Pfam" id="PF03727"/>
    </source>
</evidence>
<dbReference type="Pfam" id="PF00349">
    <property type="entry name" value="Hexokinase_1"/>
    <property type="match status" value="1"/>
</dbReference>
<evidence type="ECO:0000256" key="3">
    <source>
        <dbReference type="ARBA" id="ARBA00009225"/>
    </source>
</evidence>
<dbReference type="GO" id="GO:0005829">
    <property type="term" value="C:cytosol"/>
    <property type="evidence" value="ECO:0007669"/>
    <property type="project" value="TreeGrafter"/>
</dbReference>
<dbReference type="EMBL" id="JANBOI010000282">
    <property type="protein sequence ID" value="KAJ1731869.1"/>
    <property type="molecule type" value="Genomic_DNA"/>
</dbReference>
<dbReference type="PANTHER" id="PTHR19443">
    <property type="entry name" value="HEXOKINASE"/>
    <property type="match status" value="1"/>
</dbReference>
<dbReference type="OrthoDB" id="419537at2759"/>
<evidence type="ECO:0000313" key="15">
    <source>
        <dbReference type="Proteomes" id="UP001143981"/>
    </source>
</evidence>
<dbReference type="InterPro" id="IPR043129">
    <property type="entry name" value="ATPase_NBD"/>
</dbReference>
<sequence>MAVPTMDHSQPDVTSALSDKQCAMLDSVAASFAVSDDQLAKIVSRIEAAMFRGLAHSTASELHMEPSAVRPRSKPASGVSLGMAIEATGRRIRISSVRFEGGSIAHTSTQVFVAQTAEAQSDLFSFAAFCLRDFIQTHELEEETIGGRRLRLGVSIGLPVDGSEAHGASPQCRVCEATKEDSVDLRGSDIGLLLRDAMLRSYLPVRLVSVTNNVVSALAAAHFHNSAVRVAAAFNHGVNASYFEDPLLVERLAAPAASDEADDVAINTEIGQFGSALDALPLTMWDRRVDRESRCPQQRQLEKLVADQYLGEIVRNLITDFMDHRLLFTGAGEVRPISTPYSFHTAYMAPIIEDVSAELSSVDAVLGTEFGIRTSRADRQIVSSLCRIVATRAARLSGALLAALVLKAAGPSKRDVSVALGGSLFDTNPFIHSIAVSAMERLLASKRAAPASVFLQRRSDELVGAAICAARL</sequence>
<keyword evidence="8 11" id="KW-0324">Glycolysis</keyword>
<protein>
    <recommendedName>
        <fullName evidence="11">Phosphotransferase</fullName>
        <ecNumber evidence="11">2.7.1.-</ecNumber>
    </recommendedName>
</protein>
<evidence type="ECO:0000256" key="9">
    <source>
        <dbReference type="ARBA" id="ARBA00044613"/>
    </source>
</evidence>
<dbReference type="GO" id="GO:0008865">
    <property type="term" value="F:fructokinase activity"/>
    <property type="evidence" value="ECO:0007669"/>
    <property type="project" value="TreeGrafter"/>
</dbReference>
<comment type="catalytic activity">
    <reaction evidence="10">
        <text>D-fructose + ATP = D-fructose 6-phosphate + ADP + H(+)</text>
        <dbReference type="Rhea" id="RHEA:16125"/>
        <dbReference type="ChEBI" id="CHEBI:15378"/>
        <dbReference type="ChEBI" id="CHEBI:30616"/>
        <dbReference type="ChEBI" id="CHEBI:37721"/>
        <dbReference type="ChEBI" id="CHEBI:61527"/>
        <dbReference type="ChEBI" id="CHEBI:456216"/>
        <dbReference type="EC" id="2.7.1.1"/>
    </reaction>
    <physiologicalReaction direction="left-to-right" evidence="10">
        <dbReference type="Rhea" id="RHEA:16126"/>
    </physiologicalReaction>
</comment>
<evidence type="ECO:0000256" key="4">
    <source>
        <dbReference type="ARBA" id="ARBA00022679"/>
    </source>
</evidence>
<evidence type="ECO:0000256" key="6">
    <source>
        <dbReference type="ARBA" id="ARBA00022777"/>
    </source>
</evidence>
<evidence type="ECO:0000256" key="11">
    <source>
        <dbReference type="RuleBase" id="RU362007"/>
    </source>
</evidence>
<dbReference type="InterPro" id="IPR022673">
    <property type="entry name" value="Hexokinase_C"/>
</dbReference>
<dbReference type="GO" id="GO:0005739">
    <property type="term" value="C:mitochondrion"/>
    <property type="evidence" value="ECO:0007669"/>
    <property type="project" value="TreeGrafter"/>
</dbReference>
<dbReference type="PRINTS" id="PR00475">
    <property type="entry name" value="HEXOKINASE"/>
</dbReference>
<comment type="caution">
    <text evidence="14">The sequence shown here is derived from an EMBL/GenBank/DDBJ whole genome shotgun (WGS) entry which is preliminary data.</text>
</comment>
<proteinExistence type="inferred from homology"/>
<comment type="pathway">
    <text evidence="1">Carbohydrate degradation; glycolysis; D-glyceraldehyde 3-phosphate and glycerone phosphate from D-glucose: step 1/4.</text>
</comment>
<dbReference type="GO" id="GO:0001678">
    <property type="term" value="P:intracellular glucose homeostasis"/>
    <property type="evidence" value="ECO:0007669"/>
    <property type="project" value="InterPro"/>
</dbReference>
<evidence type="ECO:0000256" key="7">
    <source>
        <dbReference type="ARBA" id="ARBA00022840"/>
    </source>
</evidence>
<comment type="catalytic activity">
    <reaction evidence="9">
        <text>a D-hexose + ATP = a D-hexose 6-phosphate + ADP + H(+)</text>
        <dbReference type="Rhea" id="RHEA:22740"/>
        <dbReference type="ChEBI" id="CHEBI:4194"/>
        <dbReference type="ChEBI" id="CHEBI:15378"/>
        <dbReference type="ChEBI" id="CHEBI:30616"/>
        <dbReference type="ChEBI" id="CHEBI:229467"/>
        <dbReference type="ChEBI" id="CHEBI:456216"/>
        <dbReference type="EC" id="2.7.1.1"/>
    </reaction>
    <physiologicalReaction direction="left-to-right" evidence="9">
        <dbReference type="Rhea" id="RHEA:22741"/>
    </physiologicalReaction>
</comment>
<name>A0A9W8CWJ3_9FUNG</name>
<dbReference type="Gene3D" id="3.30.420.40">
    <property type="match status" value="1"/>
</dbReference>
<organism evidence="14 15">
    <name type="scientific">Coemansia biformis</name>
    <dbReference type="NCBI Taxonomy" id="1286918"/>
    <lineage>
        <taxon>Eukaryota</taxon>
        <taxon>Fungi</taxon>
        <taxon>Fungi incertae sedis</taxon>
        <taxon>Zoopagomycota</taxon>
        <taxon>Kickxellomycotina</taxon>
        <taxon>Kickxellomycetes</taxon>
        <taxon>Kickxellales</taxon>
        <taxon>Kickxellaceae</taxon>
        <taxon>Coemansia</taxon>
    </lineage>
</organism>
<evidence type="ECO:0000256" key="8">
    <source>
        <dbReference type="ARBA" id="ARBA00023152"/>
    </source>
</evidence>
<keyword evidence="7 11" id="KW-0067">ATP-binding</keyword>
<evidence type="ECO:0000256" key="2">
    <source>
        <dbReference type="ARBA" id="ARBA00005028"/>
    </source>
</evidence>
<dbReference type="GO" id="GO:0005524">
    <property type="term" value="F:ATP binding"/>
    <property type="evidence" value="ECO:0007669"/>
    <property type="project" value="UniProtKB-UniRule"/>
</dbReference>
<evidence type="ECO:0000259" key="12">
    <source>
        <dbReference type="Pfam" id="PF00349"/>
    </source>
</evidence>
<evidence type="ECO:0000256" key="5">
    <source>
        <dbReference type="ARBA" id="ARBA00022741"/>
    </source>
</evidence>
<keyword evidence="15" id="KW-1185">Reference proteome</keyword>